<comment type="similarity">
    <text evidence="1">Belongs to the COG6 family.</text>
</comment>
<accession>A0A673MPF1</accession>
<dbReference type="GO" id="GO:0006891">
    <property type="term" value="P:intra-Golgi vesicle-mediated transport"/>
    <property type="evidence" value="ECO:0007669"/>
    <property type="project" value="UniProtKB-UniRule"/>
</dbReference>
<dbReference type="InterPro" id="IPR048368">
    <property type="entry name" value="COG6_N"/>
</dbReference>
<dbReference type="Gene3D" id="3.30.70.1820">
    <property type="entry name" value="L1 transposable element, RRM domain"/>
    <property type="match status" value="1"/>
</dbReference>
<dbReference type="Ensembl" id="ENSSRHT00000092511.1">
    <property type="protein sequence ID" value="ENSSRHP00000090082.1"/>
    <property type="gene ID" value="ENSSRHG00000044502.1"/>
</dbReference>
<comment type="subunit">
    <text evidence="1">Component of the conserved oligomeric Golgi complex.</text>
</comment>
<name>A0A673MPF1_9TELE</name>
<feature type="domain" description="Conserved oligomeric complex COG6 N-terminal" evidence="2">
    <location>
        <begin position="109"/>
        <end position="170"/>
    </location>
</feature>
<reference evidence="3" key="1">
    <citation type="submission" date="2025-08" db="UniProtKB">
        <authorList>
            <consortium name="Ensembl"/>
        </authorList>
    </citation>
    <scope>IDENTIFICATION</scope>
</reference>
<keyword evidence="4" id="KW-1185">Reference proteome</keyword>
<evidence type="ECO:0000313" key="3">
    <source>
        <dbReference type="Ensembl" id="ENSSRHP00000090082.1"/>
    </source>
</evidence>
<dbReference type="Pfam" id="PF06419">
    <property type="entry name" value="COG6_N"/>
    <property type="match status" value="1"/>
</dbReference>
<dbReference type="InterPro" id="IPR004244">
    <property type="entry name" value="Transposase_22"/>
</dbReference>
<evidence type="ECO:0000256" key="1">
    <source>
        <dbReference type="RuleBase" id="RU365075"/>
    </source>
</evidence>
<keyword evidence="1" id="KW-0472">Membrane</keyword>
<organism evidence="3 4">
    <name type="scientific">Sinocyclocheilus rhinocerous</name>
    <dbReference type="NCBI Taxonomy" id="307959"/>
    <lineage>
        <taxon>Eukaryota</taxon>
        <taxon>Metazoa</taxon>
        <taxon>Chordata</taxon>
        <taxon>Craniata</taxon>
        <taxon>Vertebrata</taxon>
        <taxon>Euteleostomi</taxon>
        <taxon>Actinopterygii</taxon>
        <taxon>Neopterygii</taxon>
        <taxon>Teleostei</taxon>
        <taxon>Ostariophysi</taxon>
        <taxon>Cypriniformes</taxon>
        <taxon>Cyprinidae</taxon>
        <taxon>Cyprininae</taxon>
        <taxon>Sinocyclocheilus</taxon>
    </lineage>
</organism>
<dbReference type="GO" id="GO:0000139">
    <property type="term" value="C:Golgi membrane"/>
    <property type="evidence" value="ECO:0007669"/>
    <property type="project" value="UniProtKB-SubCell"/>
</dbReference>
<comment type="function">
    <text evidence="1">Required for normal Golgi function.</text>
</comment>
<dbReference type="GO" id="GO:0015031">
    <property type="term" value="P:protein transport"/>
    <property type="evidence" value="ECO:0007669"/>
    <property type="project" value="UniProtKB-KW"/>
</dbReference>
<keyword evidence="1" id="KW-0653">Protein transport</keyword>
<dbReference type="GO" id="GO:0017119">
    <property type="term" value="C:Golgi transport complex"/>
    <property type="evidence" value="ECO:0007669"/>
    <property type="project" value="UniProtKB-UniRule"/>
</dbReference>
<dbReference type="PANTHER" id="PTHR11505">
    <property type="entry name" value="L1 TRANSPOSABLE ELEMENT-RELATED"/>
    <property type="match status" value="1"/>
</dbReference>
<evidence type="ECO:0000313" key="4">
    <source>
        <dbReference type="Proteomes" id="UP000472270"/>
    </source>
</evidence>
<dbReference type="Proteomes" id="UP000472270">
    <property type="component" value="Unassembled WGS sequence"/>
</dbReference>
<comment type="subcellular location">
    <subcellularLocation>
        <location evidence="1">Golgi apparatus membrane</location>
        <topology evidence="1">Peripheral membrane protein</topology>
    </subcellularLocation>
</comment>
<keyword evidence="1" id="KW-0813">Transport</keyword>
<proteinExistence type="inferred from homology"/>
<protein>
    <recommendedName>
        <fullName evidence="1">Conserved oligomeric Golgi complex subunit 6</fullName>
        <shortName evidence="1">COG complex subunit 6</shortName>
    </recommendedName>
    <alternativeName>
        <fullName evidence="1">Component of oligomeric Golgi complex 6</fullName>
    </alternativeName>
</protein>
<evidence type="ECO:0000259" key="2">
    <source>
        <dbReference type="Pfam" id="PF06419"/>
    </source>
</evidence>
<sequence length="353" mass="39968">MAKRQLTLASPEKKRVKDPNYVPEGELCAIIADELKMHLSFVRELFKEEFAPIADRLGVLEEDVRLIRNNFDNMQTKKRVKDPNYVPEGELCAIIADELKMHLSFVRELFKEEFAPIADRLGVLEEDVRLIRNNFDNMQTALRHAKKDTVEVKLAVDSLQEKLARIQDKSRQSNIRLVGLKEGVEGDDPLGFIQNHLPKWILSLAGKVMEIERAHRIYSGERSKSTPRTFIFKMLPYGDRNAILNGARTAGQILHMGAPLLFFPDYSTHTASKRRVMASARKKLTQLGISSFLIYPTVVKVTHRGKIYLLETPAEVEKFALNLNPASKSSLKKAAAVTLRESEVNEDESAGDS</sequence>
<keyword evidence="1" id="KW-0333">Golgi apparatus</keyword>
<dbReference type="AlphaFoldDB" id="A0A673MPF1"/>
<reference evidence="3" key="2">
    <citation type="submission" date="2025-09" db="UniProtKB">
        <authorList>
            <consortium name="Ensembl"/>
        </authorList>
    </citation>
    <scope>IDENTIFICATION</scope>
</reference>